<dbReference type="InterPro" id="IPR017900">
    <property type="entry name" value="4Fe4S_Fe_S_CS"/>
</dbReference>
<proteinExistence type="inferred from homology"/>
<dbReference type="InterPro" id="IPR013352">
    <property type="entry name" value="Fe_hydrogenase_subset"/>
</dbReference>
<evidence type="ECO:0000256" key="1">
    <source>
        <dbReference type="ARBA" id="ARBA00001966"/>
    </source>
</evidence>
<evidence type="ECO:0000256" key="13">
    <source>
        <dbReference type="ARBA" id="ARBA00034078"/>
    </source>
</evidence>
<feature type="domain" description="4Fe-4S ferredoxin-type" evidence="15">
    <location>
        <begin position="180"/>
        <end position="209"/>
    </location>
</feature>
<dbReference type="RefSeq" id="WP_066825470.1">
    <property type="nucleotide sequence ID" value="NZ_LTBA01000019.1"/>
</dbReference>
<accession>A0A151B329</accession>
<keyword evidence="5" id="KW-0001">2Fe-2S</keyword>
<keyword evidence="11" id="KW-0520">NAD</keyword>
<dbReference type="Pfam" id="PF10588">
    <property type="entry name" value="NADH-G_4Fe-4S_3"/>
    <property type="match status" value="1"/>
</dbReference>
<dbReference type="EMBL" id="LTBA01000019">
    <property type="protein sequence ID" value="KYH34324.1"/>
    <property type="molecule type" value="Genomic_DNA"/>
</dbReference>
<keyword evidence="18" id="KW-1185">Reference proteome</keyword>
<evidence type="ECO:0000256" key="9">
    <source>
        <dbReference type="ARBA" id="ARBA00023004"/>
    </source>
</evidence>
<dbReference type="InterPro" id="IPR017896">
    <property type="entry name" value="4Fe4S_Fe-S-bd"/>
</dbReference>
<keyword evidence="9" id="KW-0408">Iron</keyword>
<evidence type="ECO:0000256" key="2">
    <source>
        <dbReference type="ARBA" id="ARBA00004370"/>
    </source>
</evidence>
<dbReference type="InterPro" id="IPR050340">
    <property type="entry name" value="Cytosolic_Fe-S_CAF"/>
</dbReference>
<dbReference type="Gene3D" id="4.10.260.20">
    <property type="entry name" value="Iron hydrogenase, small subunit"/>
    <property type="match status" value="1"/>
</dbReference>
<dbReference type="OrthoDB" id="9805142at2"/>
<dbReference type="Gene3D" id="3.30.70.20">
    <property type="match status" value="1"/>
</dbReference>
<feature type="domain" description="4Fe-4S ferredoxin-type" evidence="15">
    <location>
        <begin position="137"/>
        <end position="170"/>
    </location>
</feature>
<evidence type="ECO:0000256" key="12">
    <source>
        <dbReference type="ARBA" id="ARBA00023136"/>
    </source>
</evidence>
<keyword evidence="8" id="KW-1278">Translocase</keyword>
<dbReference type="GO" id="GO:0051537">
    <property type="term" value="F:2 iron, 2 sulfur cluster binding"/>
    <property type="evidence" value="ECO:0007669"/>
    <property type="project" value="UniProtKB-KW"/>
</dbReference>
<comment type="caution">
    <text evidence="17">The sequence shown here is derived from an EMBL/GenBank/DDBJ whole genome shotgun (WGS) entry which is preliminary data.</text>
</comment>
<dbReference type="GO" id="GO:0008901">
    <property type="term" value="F:ferredoxin hydrogenase activity"/>
    <property type="evidence" value="ECO:0007669"/>
    <property type="project" value="InterPro"/>
</dbReference>
<dbReference type="SMART" id="SM00929">
    <property type="entry name" value="NADH-G_4Fe-4S_3"/>
    <property type="match status" value="1"/>
</dbReference>
<dbReference type="GO" id="GO:0051539">
    <property type="term" value="F:4 iron, 4 sulfur cluster binding"/>
    <property type="evidence" value="ECO:0007669"/>
    <property type="project" value="UniProtKB-KW"/>
</dbReference>
<evidence type="ECO:0000259" key="14">
    <source>
        <dbReference type="PROSITE" id="PS51085"/>
    </source>
</evidence>
<dbReference type="Pfam" id="PF02256">
    <property type="entry name" value="Fe_hyd_SSU"/>
    <property type="match status" value="1"/>
</dbReference>
<dbReference type="FunFam" id="3.30.70.20:FF:000035">
    <property type="entry name" value="Iron hydrogenase 1"/>
    <property type="match status" value="1"/>
</dbReference>
<keyword evidence="6" id="KW-0479">Metal-binding</keyword>
<dbReference type="InterPro" id="IPR019574">
    <property type="entry name" value="NADH_UbQ_OxRdtase_Gsu_4Fe4S-bd"/>
</dbReference>
<dbReference type="PATRIC" id="fig|1121338.3.peg.1790"/>
<dbReference type="NCBIfam" id="NF040763">
    <property type="entry name" value="FeFe_hydrog_A6"/>
    <property type="match status" value="1"/>
</dbReference>
<evidence type="ECO:0000313" key="17">
    <source>
        <dbReference type="EMBL" id="KYH34324.1"/>
    </source>
</evidence>
<dbReference type="FunFam" id="3.10.20.740:FF:000004">
    <property type="entry name" value="NADH-quinone oxidoreductase"/>
    <property type="match status" value="1"/>
</dbReference>
<comment type="cofactor">
    <cofactor evidence="13">
        <name>[2Fe-2S] cluster</name>
        <dbReference type="ChEBI" id="CHEBI:190135"/>
    </cofactor>
</comment>
<dbReference type="NCBIfam" id="TIGR02512">
    <property type="entry name" value="FeFe_hydrog_A"/>
    <property type="match status" value="1"/>
</dbReference>
<dbReference type="PROSITE" id="PS51085">
    <property type="entry name" value="2FE2S_FER_2"/>
    <property type="match status" value="1"/>
</dbReference>
<dbReference type="InterPro" id="IPR001041">
    <property type="entry name" value="2Fe-2S_ferredoxin-type"/>
</dbReference>
<keyword evidence="4" id="KW-0004">4Fe-4S</keyword>
<dbReference type="Pfam" id="PF13510">
    <property type="entry name" value="Fer2_4"/>
    <property type="match status" value="1"/>
</dbReference>
<evidence type="ECO:0000313" key="18">
    <source>
        <dbReference type="Proteomes" id="UP000075531"/>
    </source>
</evidence>
<dbReference type="PROSITE" id="PS00198">
    <property type="entry name" value="4FE4S_FER_1"/>
    <property type="match status" value="1"/>
</dbReference>
<dbReference type="SUPFAM" id="SSF54862">
    <property type="entry name" value="4Fe-4S ferredoxins"/>
    <property type="match status" value="1"/>
</dbReference>
<dbReference type="Gene3D" id="3.40.950.10">
    <property type="entry name" value="Fe-only Hydrogenase (Larger Subunit), Chain L, domain 3"/>
    <property type="match status" value="1"/>
</dbReference>
<dbReference type="CDD" id="cd00207">
    <property type="entry name" value="fer2"/>
    <property type="match status" value="1"/>
</dbReference>
<dbReference type="EC" id="1.12.1.3" evidence="17"/>
<keyword evidence="7" id="KW-0677">Repeat</keyword>
<evidence type="ECO:0000256" key="10">
    <source>
        <dbReference type="ARBA" id="ARBA00023014"/>
    </source>
</evidence>
<evidence type="ECO:0000256" key="6">
    <source>
        <dbReference type="ARBA" id="ARBA00022723"/>
    </source>
</evidence>
<dbReference type="AlphaFoldDB" id="A0A151B329"/>
<dbReference type="Gene3D" id="3.10.20.740">
    <property type="match status" value="1"/>
</dbReference>
<dbReference type="PANTHER" id="PTHR11615">
    <property type="entry name" value="NITRATE, FORMATE, IRON DEHYDROGENASE"/>
    <property type="match status" value="1"/>
</dbReference>
<gene>
    <name evidence="17" type="primary">hndD_2</name>
    <name evidence="17" type="ORF">CLTEP_17490</name>
</gene>
<evidence type="ECO:0000256" key="7">
    <source>
        <dbReference type="ARBA" id="ARBA00022737"/>
    </source>
</evidence>
<keyword evidence="17" id="KW-0560">Oxidoreductase</keyword>
<keyword evidence="10" id="KW-0411">Iron-sulfur</keyword>
<evidence type="ECO:0000256" key="11">
    <source>
        <dbReference type="ARBA" id="ARBA00023027"/>
    </source>
</evidence>
<dbReference type="InterPro" id="IPR049830">
    <property type="entry name" value="HndD"/>
</dbReference>
<dbReference type="InterPro" id="IPR036010">
    <property type="entry name" value="2Fe-2S_ferredoxin-like_sf"/>
</dbReference>
<evidence type="ECO:0000256" key="4">
    <source>
        <dbReference type="ARBA" id="ARBA00022485"/>
    </source>
</evidence>
<comment type="similarity">
    <text evidence="3">Belongs to the complex I 75 kDa subunit family.</text>
</comment>
<dbReference type="InterPro" id="IPR036991">
    <property type="entry name" value="Fe_hydrogenase_ssu_sf"/>
</dbReference>
<evidence type="ECO:0000256" key="8">
    <source>
        <dbReference type="ARBA" id="ARBA00022967"/>
    </source>
</evidence>
<dbReference type="PROSITE" id="PS51379">
    <property type="entry name" value="4FE4S_FER_2"/>
    <property type="match status" value="2"/>
</dbReference>
<sequence>MEKVNITIDGIKVAVDKGTTVLQAARQIGIRIPTLCHLEGINKPASCRVCVVEVGPRLLASCALKAEEGMNIKTNTQRVREARRAVVQLILSNHKGDCTTCPRNGKCELQSIANELNIREVKYEGEISKSEIDMSSLSIVRDNEKCVLCGRCISVCSDVQTVNAIGWSNRGFDTKVEPAYGKLLGETVCTNCGQCILVCPVGALHEKENIKDVWKAISDDDKYVVVQTAPAVRVGLGEEFDIPVGNRVTGKMVAALRKLGFDNVFDTDFAADLTIMEEGTELLKRLEKGENLPLMTSCCPGWVKFVEHNYPDMLDNLSTCKSPHEMEGAMIKSYFAQKMNIDPAKIVVVSIMPCVAKKFEGEREELSYNGLKDVDIVLTTRELAQMIKEAGIDFANLEDEKFDNPLGESTGAAVIFGTTGGVAEAALRTIFEITSGKELEEIDYEVVRGIEGIKEAEIELPNGKKVSAVVAHGLGNARKVLDMVKSGEKNYEFIEVMACPGGCVNGGGQPFLLDKEETDVKIERARAIYEEDKALPIRKSHKNPYIKQIYDEFLGEPNSHKSHEYLHTHYVKREKF</sequence>
<dbReference type="InterPro" id="IPR004108">
    <property type="entry name" value="Fe_hydrogenase_lsu_C"/>
</dbReference>
<protein>
    <submittedName>
        <fullName evidence="17">NADP-reducing hydrogenase subunit HndC</fullName>
        <ecNumber evidence="17">1.12.1.3</ecNumber>
    </submittedName>
</protein>
<evidence type="ECO:0000259" key="15">
    <source>
        <dbReference type="PROSITE" id="PS51379"/>
    </source>
</evidence>
<evidence type="ECO:0000256" key="3">
    <source>
        <dbReference type="ARBA" id="ARBA00005404"/>
    </source>
</evidence>
<dbReference type="Proteomes" id="UP000075531">
    <property type="component" value="Unassembled WGS sequence"/>
</dbReference>
<dbReference type="SUPFAM" id="SSF54292">
    <property type="entry name" value="2Fe-2S ferredoxin-like"/>
    <property type="match status" value="1"/>
</dbReference>
<dbReference type="GO" id="GO:0005506">
    <property type="term" value="F:iron ion binding"/>
    <property type="evidence" value="ECO:0007669"/>
    <property type="project" value="InterPro"/>
</dbReference>
<keyword evidence="12" id="KW-0472">Membrane</keyword>
<dbReference type="GO" id="GO:0050583">
    <property type="term" value="F:hydrogen dehydrogenase (NADP+) activity"/>
    <property type="evidence" value="ECO:0007669"/>
    <property type="project" value="UniProtKB-EC"/>
</dbReference>
<organism evidence="17 18">
    <name type="scientific">Clostridium tepidiprofundi DSM 19306</name>
    <dbReference type="NCBI Taxonomy" id="1121338"/>
    <lineage>
        <taxon>Bacteria</taxon>
        <taxon>Bacillati</taxon>
        <taxon>Bacillota</taxon>
        <taxon>Clostridia</taxon>
        <taxon>Eubacteriales</taxon>
        <taxon>Clostridiaceae</taxon>
        <taxon>Clostridium</taxon>
    </lineage>
</organism>
<feature type="domain" description="2Fe-2S ferredoxin-type" evidence="14">
    <location>
        <begin position="2"/>
        <end position="78"/>
    </location>
</feature>
<dbReference type="PROSITE" id="PS51839">
    <property type="entry name" value="4FE4S_HC3"/>
    <property type="match status" value="1"/>
</dbReference>
<comment type="cofactor">
    <cofactor evidence="1">
        <name>[4Fe-4S] cluster</name>
        <dbReference type="ChEBI" id="CHEBI:49883"/>
    </cofactor>
</comment>
<dbReference type="STRING" id="1121338.CLTEP_17490"/>
<evidence type="ECO:0000259" key="16">
    <source>
        <dbReference type="PROSITE" id="PS51839"/>
    </source>
</evidence>
<dbReference type="GO" id="GO:0016020">
    <property type="term" value="C:membrane"/>
    <property type="evidence" value="ECO:0007669"/>
    <property type="project" value="UniProtKB-SubCell"/>
</dbReference>
<dbReference type="Pfam" id="PF02906">
    <property type="entry name" value="Fe_hyd_lg_C"/>
    <property type="match status" value="1"/>
</dbReference>
<name>A0A151B329_9CLOT</name>
<reference evidence="17 18" key="1">
    <citation type="submission" date="2016-02" db="EMBL/GenBank/DDBJ databases">
        <title>Genome sequence of Clostridium tepidiprofundi DSM 19306.</title>
        <authorList>
            <person name="Poehlein A."/>
            <person name="Daniel R."/>
        </authorList>
    </citation>
    <scope>NUCLEOTIDE SEQUENCE [LARGE SCALE GENOMIC DNA]</scope>
    <source>
        <strain evidence="17 18">DSM 19306</strain>
    </source>
</reference>
<dbReference type="SUPFAM" id="SSF53920">
    <property type="entry name" value="Fe-only hydrogenase"/>
    <property type="match status" value="1"/>
</dbReference>
<comment type="subcellular location">
    <subcellularLocation>
        <location evidence="2">Membrane</location>
    </subcellularLocation>
</comment>
<feature type="domain" description="4Fe-4S His(Cys)3-ligated-type" evidence="16">
    <location>
        <begin position="78"/>
        <end position="117"/>
    </location>
</feature>
<dbReference type="InterPro" id="IPR009016">
    <property type="entry name" value="Fe_hydrogenase"/>
</dbReference>
<evidence type="ECO:0000256" key="5">
    <source>
        <dbReference type="ARBA" id="ARBA00022714"/>
    </source>
</evidence>
<dbReference type="SMART" id="SM00902">
    <property type="entry name" value="Fe_hyd_SSU"/>
    <property type="match status" value="1"/>
</dbReference>
<dbReference type="Pfam" id="PF12838">
    <property type="entry name" value="Fer4_7"/>
    <property type="match status" value="1"/>
</dbReference>
<dbReference type="Gene3D" id="3.40.50.1780">
    <property type="match status" value="1"/>
</dbReference>
<dbReference type="InterPro" id="IPR003149">
    <property type="entry name" value="Fe_hydrogenase_ssu"/>
</dbReference>